<dbReference type="AlphaFoldDB" id="A0A1X0B9E5"/>
<feature type="transmembrane region" description="Helical" evidence="1">
    <location>
        <begin position="58"/>
        <end position="76"/>
    </location>
</feature>
<evidence type="ECO:0000313" key="3">
    <source>
        <dbReference type="Proteomes" id="UP000192448"/>
    </source>
</evidence>
<evidence type="ECO:0000256" key="1">
    <source>
        <dbReference type="SAM" id="Phobius"/>
    </source>
</evidence>
<accession>A0A1X0B9E5</accession>
<evidence type="ECO:0000313" key="2">
    <source>
        <dbReference type="EMBL" id="ORA38805.1"/>
    </source>
</evidence>
<dbReference type="EMBL" id="MVHF01000003">
    <property type="protein sequence ID" value="ORA38805.1"/>
    <property type="molecule type" value="Genomic_DNA"/>
</dbReference>
<reference evidence="2 3" key="1">
    <citation type="submission" date="2017-02" db="EMBL/GenBank/DDBJ databases">
        <title>The new phylogeny of genus Mycobacterium.</title>
        <authorList>
            <person name="Tortoli E."/>
            <person name="Trovato A."/>
            <person name="Cirillo D.M."/>
        </authorList>
    </citation>
    <scope>NUCLEOTIDE SEQUENCE [LARGE SCALE GENOMIC DNA]</scope>
    <source>
        <strain evidence="2 3">RW6</strain>
    </source>
</reference>
<keyword evidence="1" id="KW-1133">Transmembrane helix</keyword>
<keyword evidence="1" id="KW-0812">Transmembrane</keyword>
<feature type="transmembrane region" description="Helical" evidence="1">
    <location>
        <begin position="213"/>
        <end position="232"/>
    </location>
</feature>
<dbReference type="Proteomes" id="UP000192448">
    <property type="component" value="Unassembled WGS sequence"/>
</dbReference>
<keyword evidence="3" id="KW-1185">Reference proteome</keyword>
<gene>
    <name evidence="2" type="ORF">BST13_04365</name>
</gene>
<feature type="transmembrane region" description="Helical" evidence="1">
    <location>
        <begin position="122"/>
        <end position="144"/>
    </location>
</feature>
<protein>
    <recommendedName>
        <fullName evidence="4">DUF1345 domain-containing protein</fullName>
    </recommendedName>
</protein>
<feature type="transmembrane region" description="Helical" evidence="1">
    <location>
        <begin position="88"/>
        <end position="110"/>
    </location>
</feature>
<evidence type="ECO:0008006" key="4">
    <source>
        <dbReference type="Google" id="ProtNLM"/>
    </source>
</evidence>
<feature type="transmembrane region" description="Helical" evidence="1">
    <location>
        <begin position="32"/>
        <end position="52"/>
    </location>
</feature>
<keyword evidence="1" id="KW-0472">Membrane</keyword>
<name>A0A1X0B9E5_9MYCO</name>
<sequence>MEKFVARAERLAAETGHHVPSWLRPGNPESRLPVLTALIAALALQVAIPRSYTVVPRWPLIVAELLLLAVLVWLNPIRFTRSTILGRYATFVLLAAITLDNTLSAILLDVKILSGAVSNKAAILLGSGAAIFVTNIIVFGIWYWELDRGGPFARQTGAHPYPDFMFPQMGNPNVAKPDWRPTFVDYLYVSMTNVMAFSPTDTMPLARWAKMAMAVQAMVALSTAGLVIARAVNVLG</sequence>
<organism evidence="2 3">
    <name type="scientific">Mycobacterium aquaticum</name>
    <dbReference type="NCBI Taxonomy" id="1927124"/>
    <lineage>
        <taxon>Bacteria</taxon>
        <taxon>Bacillati</taxon>
        <taxon>Actinomycetota</taxon>
        <taxon>Actinomycetes</taxon>
        <taxon>Mycobacteriales</taxon>
        <taxon>Mycobacteriaceae</taxon>
        <taxon>Mycobacterium</taxon>
    </lineage>
</organism>
<proteinExistence type="predicted"/>
<dbReference type="OrthoDB" id="5402524at2"/>
<comment type="caution">
    <text evidence="2">The sequence shown here is derived from an EMBL/GenBank/DDBJ whole genome shotgun (WGS) entry which is preliminary data.</text>
</comment>
<dbReference type="STRING" id="1927124.BST13_04365"/>